<dbReference type="AlphaFoldDB" id="A0A822ZLB3"/>
<comment type="caution">
    <text evidence="1">The sequence shown here is derived from an EMBL/GenBank/DDBJ whole genome shotgun (WGS) entry which is preliminary data.</text>
</comment>
<gene>
    <name evidence="1" type="ORF">HUJ06_003773</name>
</gene>
<name>A0A822ZLB3_NELNU</name>
<dbReference type="EMBL" id="DUZY01000007">
    <property type="protein sequence ID" value="DAD45543.1"/>
    <property type="molecule type" value="Genomic_DNA"/>
</dbReference>
<evidence type="ECO:0000313" key="1">
    <source>
        <dbReference type="EMBL" id="DAD45543.1"/>
    </source>
</evidence>
<keyword evidence="2" id="KW-1185">Reference proteome</keyword>
<dbReference type="Proteomes" id="UP000607653">
    <property type="component" value="Unassembled WGS sequence"/>
</dbReference>
<accession>A0A822ZLB3</accession>
<organism evidence="1 2">
    <name type="scientific">Nelumbo nucifera</name>
    <name type="common">Sacred lotus</name>
    <dbReference type="NCBI Taxonomy" id="4432"/>
    <lineage>
        <taxon>Eukaryota</taxon>
        <taxon>Viridiplantae</taxon>
        <taxon>Streptophyta</taxon>
        <taxon>Embryophyta</taxon>
        <taxon>Tracheophyta</taxon>
        <taxon>Spermatophyta</taxon>
        <taxon>Magnoliopsida</taxon>
        <taxon>Proteales</taxon>
        <taxon>Nelumbonaceae</taxon>
        <taxon>Nelumbo</taxon>
    </lineage>
</organism>
<sequence>MAASKGSNFPDPSFIEMRFSLYVGGRELNWLAKKLRNFCKSL</sequence>
<reference evidence="1 2" key="1">
    <citation type="journal article" date="2020" name="Mol. Biol. Evol.">
        <title>Distinct Expression and Methylation Patterns for Genes with Different Fates following a Single Whole-Genome Duplication in Flowering Plants.</title>
        <authorList>
            <person name="Shi T."/>
            <person name="Rahmani R.S."/>
            <person name="Gugger P.F."/>
            <person name="Wang M."/>
            <person name="Li H."/>
            <person name="Zhang Y."/>
            <person name="Li Z."/>
            <person name="Wang Q."/>
            <person name="Van de Peer Y."/>
            <person name="Marchal K."/>
            <person name="Chen J."/>
        </authorList>
    </citation>
    <scope>NUCLEOTIDE SEQUENCE [LARGE SCALE GENOMIC DNA]</scope>
    <source>
        <tissue evidence="1">Leaf</tissue>
    </source>
</reference>
<protein>
    <submittedName>
        <fullName evidence="1">Uncharacterized protein</fullName>
    </submittedName>
</protein>
<evidence type="ECO:0000313" key="2">
    <source>
        <dbReference type="Proteomes" id="UP000607653"/>
    </source>
</evidence>
<proteinExistence type="predicted"/>